<comment type="caution">
    <text evidence="2">The sequence shown here is derived from an EMBL/GenBank/DDBJ whole genome shotgun (WGS) entry which is preliminary data.</text>
</comment>
<dbReference type="STRING" id="187330.AMS58_15830"/>
<sequence>MIKDKKRIIAYLLILAPLIDSLLIPTAFGLQWHSAKSMYLFSAYLIPIKLALVIMGGFFLIHHTRRQIYIDAPRSWFLKVVDVGIFILAGIQFILFTVISVLYVVVGTQADDYKQQGNISVYTSDVGAFGKATHYFSYQCTDSTGFYTLQPIVTLDWLGTFTFKEKANTLIITYNGQSDKGEKIKQIDLSGFGCIPKPPQYTSFSWN</sequence>
<evidence type="ECO:0000313" key="3">
    <source>
        <dbReference type="Proteomes" id="UP000037848"/>
    </source>
</evidence>
<dbReference type="Proteomes" id="UP000037848">
    <property type="component" value="Unassembled WGS sequence"/>
</dbReference>
<dbReference type="OrthoDB" id="6272556at2"/>
<accession>A0A0N1EJ09</accession>
<feature type="transmembrane region" description="Helical" evidence="1">
    <location>
        <begin position="83"/>
        <end position="106"/>
    </location>
</feature>
<keyword evidence="1" id="KW-0472">Membrane</keyword>
<keyword evidence="1" id="KW-1133">Transmembrane helix</keyword>
<keyword evidence="3" id="KW-1185">Reference proteome</keyword>
<dbReference type="AlphaFoldDB" id="A0A0N1EJ09"/>
<dbReference type="RefSeq" id="WP_054455197.1">
    <property type="nucleotide sequence ID" value="NZ_LHPH01000019.1"/>
</dbReference>
<dbReference type="EMBL" id="LHPH01000019">
    <property type="protein sequence ID" value="KPH60997.1"/>
    <property type="molecule type" value="Genomic_DNA"/>
</dbReference>
<reference evidence="2 3" key="1">
    <citation type="submission" date="2015-08" db="EMBL/GenBank/DDBJ databases">
        <title>Draft Genome Sequence of Pseudoalteromonas porphyrae UCD-SED14.</title>
        <authorList>
            <person name="Coil D.A."/>
            <person name="Jospin G."/>
            <person name="Lee R.D."/>
            <person name="Eisen J.A."/>
        </authorList>
    </citation>
    <scope>NUCLEOTIDE SEQUENCE [LARGE SCALE GENOMIC DNA]</scope>
    <source>
        <strain evidence="2 3">UCD-SED14</strain>
    </source>
</reference>
<protein>
    <submittedName>
        <fullName evidence="2">Uncharacterized protein</fullName>
    </submittedName>
</protein>
<evidence type="ECO:0000256" key="1">
    <source>
        <dbReference type="SAM" id="Phobius"/>
    </source>
</evidence>
<name>A0A0N1EJ09_9GAMM</name>
<evidence type="ECO:0000313" key="2">
    <source>
        <dbReference type="EMBL" id="KPH60997.1"/>
    </source>
</evidence>
<gene>
    <name evidence="2" type="ORF">ADS77_15210</name>
</gene>
<organism evidence="2 3">
    <name type="scientific">Pseudoalteromonas porphyrae</name>
    <dbReference type="NCBI Taxonomy" id="187330"/>
    <lineage>
        <taxon>Bacteria</taxon>
        <taxon>Pseudomonadati</taxon>
        <taxon>Pseudomonadota</taxon>
        <taxon>Gammaproteobacteria</taxon>
        <taxon>Alteromonadales</taxon>
        <taxon>Pseudoalteromonadaceae</taxon>
        <taxon>Pseudoalteromonas</taxon>
    </lineage>
</organism>
<proteinExistence type="predicted"/>
<keyword evidence="1" id="KW-0812">Transmembrane</keyword>
<dbReference type="PATRIC" id="fig|187330.3.peg.1474"/>
<feature type="transmembrane region" description="Helical" evidence="1">
    <location>
        <begin position="39"/>
        <end position="62"/>
    </location>
</feature>